<organism evidence="1 2">
    <name type="scientific">Neglectibacter timonensis</name>
    <dbReference type="NCBI Taxonomy" id="1776382"/>
    <lineage>
        <taxon>Bacteria</taxon>
        <taxon>Bacillati</taxon>
        <taxon>Bacillota</taxon>
        <taxon>Clostridia</taxon>
        <taxon>Eubacteriales</taxon>
        <taxon>Oscillospiraceae</taxon>
        <taxon>Neglectibacter</taxon>
    </lineage>
</organism>
<evidence type="ECO:0008006" key="3">
    <source>
        <dbReference type="Google" id="ProtNLM"/>
    </source>
</evidence>
<dbReference type="RefSeq" id="WP_082942264.1">
    <property type="nucleotide sequence ID" value="NZ_CABKVV010000014.1"/>
</dbReference>
<dbReference type="GeneID" id="90533166"/>
<comment type="caution">
    <text evidence="1">The sequence shown here is derived from an EMBL/GenBank/DDBJ whole genome shotgun (WGS) entry which is preliminary data.</text>
</comment>
<sequence length="240" mass="28002">MWEVVQSKINRFLDLADRYVMTVMVASQSDYMRVEDSEHLAPFQRAELMETVYSFLGEVIGKYGNDRRIIAWDLWNEAAPQHRGCLEKMFAHARSLKPSQPLTACWEAFDLSDVITFHNYTQPGSPDRYHNQSGGSLEFLPELERALSYGRPALCTECLARSEGNTFENFLPYFQKYEIGFYFWGLCAGSARYHFPWNWPEGAPEPPNWFHCILYPDGTPYREKEIRLLRDFAAQKELVK</sequence>
<protein>
    <recommendedName>
        <fullName evidence="3">Cellulase (Glycosyl hydrolase family 5)</fullName>
    </recommendedName>
</protein>
<dbReference type="InterPro" id="IPR017853">
    <property type="entry name" value="GH"/>
</dbReference>
<evidence type="ECO:0000313" key="1">
    <source>
        <dbReference type="EMBL" id="MCQ4841542.1"/>
    </source>
</evidence>
<proteinExistence type="predicted"/>
<accession>A0ABT1S3M7</accession>
<name>A0ABT1S3M7_9FIRM</name>
<dbReference type="SUPFAM" id="SSF51445">
    <property type="entry name" value="(Trans)glycosidases"/>
    <property type="match status" value="1"/>
</dbReference>
<reference evidence="1 2" key="1">
    <citation type="submission" date="2022-06" db="EMBL/GenBank/DDBJ databases">
        <title>Isolation of gut microbiota from human fecal samples.</title>
        <authorList>
            <person name="Pamer E.G."/>
            <person name="Barat B."/>
            <person name="Waligurski E."/>
            <person name="Medina S."/>
            <person name="Paddock L."/>
            <person name="Mostad J."/>
        </authorList>
    </citation>
    <scope>NUCLEOTIDE SEQUENCE [LARGE SCALE GENOMIC DNA]</scope>
    <source>
        <strain evidence="1 2">DFI.9.73</strain>
    </source>
</reference>
<dbReference type="Gene3D" id="3.20.20.80">
    <property type="entry name" value="Glycosidases"/>
    <property type="match status" value="1"/>
</dbReference>
<keyword evidence="2" id="KW-1185">Reference proteome</keyword>
<dbReference type="EMBL" id="JANFZH010000054">
    <property type="protein sequence ID" value="MCQ4841542.1"/>
    <property type="molecule type" value="Genomic_DNA"/>
</dbReference>
<evidence type="ECO:0000313" key="2">
    <source>
        <dbReference type="Proteomes" id="UP001524473"/>
    </source>
</evidence>
<dbReference type="Proteomes" id="UP001524473">
    <property type="component" value="Unassembled WGS sequence"/>
</dbReference>
<gene>
    <name evidence="1" type="ORF">NE695_16655</name>
</gene>